<organism evidence="1 2">
    <name type="scientific">Trichinella zimbabwensis</name>
    <dbReference type="NCBI Taxonomy" id="268475"/>
    <lineage>
        <taxon>Eukaryota</taxon>
        <taxon>Metazoa</taxon>
        <taxon>Ecdysozoa</taxon>
        <taxon>Nematoda</taxon>
        <taxon>Enoplea</taxon>
        <taxon>Dorylaimia</taxon>
        <taxon>Trichinellida</taxon>
        <taxon>Trichinellidae</taxon>
        <taxon>Trichinella</taxon>
    </lineage>
</organism>
<name>A0A0V1I1W0_9BILA</name>
<dbReference type="Proteomes" id="UP000055024">
    <property type="component" value="Unassembled WGS sequence"/>
</dbReference>
<gene>
    <name evidence="1" type="ORF">T11_9792</name>
</gene>
<dbReference type="EMBL" id="JYDP01000009">
    <property type="protein sequence ID" value="KRZ16923.1"/>
    <property type="molecule type" value="Genomic_DNA"/>
</dbReference>
<accession>A0A0V1I1W0</accession>
<proteinExistence type="predicted"/>
<reference evidence="1 2" key="1">
    <citation type="submission" date="2015-01" db="EMBL/GenBank/DDBJ databases">
        <title>Evolution of Trichinella species and genotypes.</title>
        <authorList>
            <person name="Korhonen P.K."/>
            <person name="Edoardo P."/>
            <person name="Giuseppe L.R."/>
            <person name="Gasser R.B."/>
        </authorList>
    </citation>
    <scope>NUCLEOTIDE SEQUENCE [LARGE SCALE GENOMIC DNA]</scope>
    <source>
        <strain evidence="1">ISS1029</strain>
    </source>
</reference>
<evidence type="ECO:0000313" key="2">
    <source>
        <dbReference type="Proteomes" id="UP000055024"/>
    </source>
</evidence>
<protein>
    <submittedName>
        <fullName evidence="1">Uncharacterized protein</fullName>
    </submittedName>
</protein>
<sequence length="155" mass="18138">MIIFLFFLKNNNFKFEKFFTIHALSSFLGRVHVRLFLSFGNVFLVSNSFVAKPIGYLRYGDAAFSGQLFFCFFAWIRIAQVRVEIFIQHFCRLFAKVTSLPSVNKKLKFKQTNKQTKNEITNIHNNLASKNRDLKIITASQVLCFNCIWMAENFL</sequence>
<keyword evidence="2" id="KW-1185">Reference proteome</keyword>
<comment type="caution">
    <text evidence="1">The sequence shown here is derived from an EMBL/GenBank/DDBJ whole genome shotgun (WGS) entry which is preliminary data.</text>
</comment>
<dbReference type="AlphaFoldDB" id="A0A0V1I1W0"/>
<evidence type="ECO:0000313" key="1">
    <source>
        <dbReference type="EMBL" id="KRZ16923.1"/>
    </source>
</evidence>